<evidence type="ECO:0000313" key="3">
    <source>
        <dbReference type="Proteomes" id="UP000284395"/>
    </source>
</evidence>
<accession>A0A420EJV0</accession>
<proteinExistence type="predicted"/>
<dbReference type="EMBL" id="RAPF01000004">
    <property type="protein sequence ID" value="RKF20991.1"/>
    <property type="molecule type" value="Genomic_DNA"/>
</dbReference>
<sequence length="113" mass="12206">MAQAVLPVMDLPENPLDAAGLFYADYLPQARHMLAGPADALVIHFPESQNDQRGWQLAAIQSLARASTPKRVNAMAGPEGRSAQDMARWLEQAPGITGQLLRFAGNAQEIQAL</sequence>
<keyword evidence="3" id="KW-1185">Reference proteome</keyword>
<dbReference type="RefSeq" id="WP_120324489.1">
    <property type="nucleotide sequence ID" value="NZ_RAPF01000004.1"/>
</dbReference>
<dbReference type="Proteomes" id="UP000284395">
    <property type="component" value="Unassembled WGS sequence"/>
</dbReference>
<protein>
    <recommendedName>
        <fullName evidence="1">Short chain dehydrogenase-like proteobacteria domain-containing protein</fullName>
    </recommendedName>
</protein>
<feature type="domain" description="Short chain dehydrogenase-like proteobacteria" evidence="1">
    <location>
        <begin position="7"/>
        <end position="102"/>
    </location>
</feature>
<evidence type="ECO:0000259" key="1">
    <source>
        <dbReference type="Pfam" id="PF21777"/>
    </source>
</evidence>
<comment type="caution">
    <text evidence="2">The sequence shown here is derived from an EMBL/GenBank/DDBJ whole genome shotgun (WGS) entry which is preliminary data.</text>
</comment>
<gene>
    <name evidence="2" type="ORF">D6851_08540</name>
</gene>
<organism evidence="2 3">
    <name type="scientific">Altericroceibacterium spongiae</name>
    <dbReference type="NCBI Taxonomy" id="2320269"/>
    <lineage>
        <taxon>Bacteria</taxon>
        <taxon>Pseudomonadati</taxon>
        <taxon>Pseudomonadota</taxon>
        <taxon>Alphaproteobacteria</taxon>
        <taxon>Sphingomonadales</taxon>
        <taxon>Erythrobacteraceae</taxon>
        <taxon>Altericroceibacterium</taxon>
    </lineage>
</organism>
<dbReference type="OrthoDB" id="7409402at2"/>
<evidence type="ECO:0000313" key="2">
    <source>
        <dbReference type="EMBL" id="RKF20991.1"/>
    </source>
</evidence>
<reference evidence="2 3" key="1">
    <citation type="submission" date="2018-09" db="EMBL/GenBank/DDBJ databases">
        <title>Altererythrobacter spongiae sp. nov., isolated from a marine sponge.</title>
        <authorList>
            <person name="Zhuang L."/>
            <person name="Luo L."/>
        </authorList>
    </citation>
    <scope>NUCLEOTIDE SEQUENCE [LARGE SCALE GENOMIC DNA]</scope>
    <source>
        <strain evidence="2 3">HN-Y73</strain>
    </source>
</reference>
<dbReference type="Pfam" id="PF21777">
    <property type="entry name" value="SDR-like"/>
    <property type="match status" value="1"/>
</dbReference>
<dbReference type="InterPro" id="IPR048623">
    <property type="entry name" value="SDR-like_proteobact"/>
</dbReference>
<dbReference type="AlphaFoldDB" id="A0A420EJV0"/>
<name>A0A420EJV0_9SPHN</name>